<dbReference type="PROSITE" id="PS50928">
    <property type="entry name" value="ABC_TM1"/>
    <property type="match status" value="1"/>
</dbReference>
<protein>
    <submittedName>
        <fullName evidence="9">Peptide/nickel transport system permease protein</fullName>
    </submittedName>
</protein>
<keyword evidence="5 7" id="KW-1133">Transmembrane helix</keyword>
<dbReference type="InterPro" id="IPR035906">
    <property type="entry name" value="MetI-like_sf"/>
</dbReference>
<sequence>MLRLIAHRLVVSVALVFVVSLAAFLLQSAAPGDLARAILGQNFSVQAHEQLRHQLGLDQPLLAQYGRWLRDALRGDLGASPISGLSVADEITGRLPVTLSLIGCATAVTAFVGVALGVVSAVHGGRIGRVVDVLSLIGYALPSFWFALTMVTLFAVTVQLLPATGYVALGASPAGWARSLVLPVATLALPGIAVFAKQTRDAMLAALSRDYVTALRAHGVPETSVVLRHALRNAAIPVVTLVGLTFIGLLSGTVFVESVFAMPGLGGLAVQATSLHDIRMIQGVVVVFTVIVVVVNLVVDLAYGWLNPKARVR</sequence>
<keyword evidence="10" id="KW-1185">Reference proteome</keyword>
<gene>
    <name evidence="9" type="ORF">SAMN04489727_4860</name>
</gene>
<feature type="domain" description="ABC transmembrane type-1" evidence="8">
    <location>
        <begin position="95"/>
        <end position="303"/>
    </location>
</feature>
<feature type="transmembrane region" description="Helical" evidence="7">
    <location>
        <begin position="134"/>
        <end position="156"/>
    </location>
</feature>
<evidence type="ECO:0000256" key="6">
    <source>
        <dbReference type="ARBA" id="ARBA00023136"/>
    </source>
</evidence>
<dbReference type="Proteomes" id="UP000199622">
    <property type="component" value="Unassembled WGS sequence"/>
</dbReference>
<evidence type="ECO:0000256" key="1">
    <source>
        <dbReference type="ARBA" id="ARBA00004651"/>
    </source>
</evidence>
<dbReference type="PANTHER" id="PTHR43163">
    <property type="entry name" value="DIPEPTIDE TRANSPORT SYSTEM PERMEASE PROTEIN DPPB-RELATED"/>
    <property type="match status" value="1"/>
</dbReference>
<evidence type="ECO:0000259" key="8">
    <source>
        <dbReference type="PROSITE" id="PS50928"/>
    </source>
</evidence>
<comment type="similarity">
    <text evidence="7">Belongs to the binding-protein-dependent transport system permease family.</text>
</comment>
<accession>A0A1H4UXY2</accession>
<feature type="transmembrane region" description="Helical" evidence="7">
    <location>
        <begin position="176"/>
        <end position="196"/>
    </location>
</feature>
<feature type="transmembrane region" description="Helical" evidence="7">
    <location>
        <begin position="280"/>
        <end position="306"/>
    </location>
</feature>
<evidence type="ECO:0000256" key="5">
    <source>
        <dbReference type="ARBA" id="ARBA00022989"/>
    </source>
</evidence>
<reference evidence="10" key="1">
    <citation type="submission" date="2016-10" db="EMBL/GenBank/DDBJ databases">
        <authorList>
            <person name="Varghese N."/>
            <person name="Submissions S."/>
        </authorList>
    </citation>
    <scope>NUCLEOTIDE SEQUENCE [LARGE SCALE GENOMIC DNA]</scope>
    <source>
        <strain evidence="10">DSM 44544</strain>
    </source>
</reference>
<proteinExistence type="inferred from homology"/>
<evidence type="ECO:0000313" key="10">
    <source>
        <dbReference type="Proteomes" id="UP000199622"/>
    </source>
</evidence>
<evidence type="ECO:0000256" key="2">
    <source>
        <dbReference type="ARBA" id="ARBA00022448"/>
    </source>
</evidence>
<dbReference type="OrthoDB" id="9778910at2"/>
<feature type="transmembrane region" description="Helical" evidence="7">
    <location>
        <begin position="238"/>
        <end position="260"/>
    </location>
</feature>
<evidence type="ECO:0000256" key="3">
    <source>
        <dbReference type="ARBA" id="ARBA00022475"/>
    </source>
</evidence>
<evidence type="ECO:0000313" key="9">
    <source>
        <dbReference type="EMBL" id="SEC73014.1"/>
    </source>
</evidence>
<comment type="subcellular location">
    <subcellularLocation>
        <location evidence="1 7">Cell membrane</location>
        <topology evidence="1 7">Multi-pass membrane protein</topology>
    </subcellularLocation>
</comment>
<feature type="transmembrane region" description="Helical" evidence="7">
    <location>
        <begin position="99"/>
        <end position="122"/>
    </location>
</feature>
<keyword evidence="3" id="KW-1003">Cell membrane</keyword>
<keyword evidence="2 7" id="KW-0813">Transport</keyword>
<dbReference type="Pfam" id="PF00528">
    <property type="entry name" value="BPD_transp_1"/>
    <property type="match status" value="1"/>
</dbReference>
<dbReference type="PANTHER" id="PTHR43163:SF6">
    <property type="entry name" value="DIPEPTIDE TRANSPORT SYSTEM PERMEASE PROTEIN DPPB-RELATED"/>
    <property type="match status" value="1"/>
</dbReference>
<dbReference type="SUPFAM" id="SSF161098">
    <property type="entry name" value="MetI-like"/>
    <property type="match status" value="1"/>
</dbReference>
<name>A0A1H4UXY2_9PSEU</name>
<dbReference type="AlphaFoldDB" id="A0A1H4UXY2"/>
<evidence type="ECO:0000256" key="4">
    <source>
        <dbReference type="ARBA" id="ARBA00022692"/>
    </source>
</evidence>
<keyword evidence="6 7" id="KW-0472">Membrane</keyword>
<keyword evidence="4 7" id="KW-0812">Transmembrane</keyword>
<dbReference type="STRING" id="208445.SAMN04489727_4860"/>
<dbReference type="EMBL" id="FNSO01000004">
    <property type="protein sequence ID" value="SEC73014.1"/>
    <property type="molecule type" value="Genomic_DNA"/>
</dbReference>
<dbReference type="CDD" id="cd06261">
    <property type="entry name" value="TM_PBP2"/>
    <property type="match status" value="1"/>
</dbReference>
<dbReference type="InterPro" id="IPR045621">
    <property type="entry name" value="BPD_transp_1_N"/>
</dbReference>
<dbReference type="Gene3D" id="1.10.3720.10">
    <property type="entry name" value="MetI-like"/>
    <property type="match status" value="1"/>
</dbReference>
<organism evidence="9 10">
    <name type="scientific">Amycolatopsis tolypomycina</name>
    <dbReference type="NCBI Taxonomy" id="208445"/>
    <lineage>
        <taxon>Bacteria</taxon>
        <taxon>Bacillati</taxon>
        <taxon>Actinomycetota</taxon>
        <taxon>Actinomycetes</taxon>
        <taxon>Pseudonocardiales</taxon>
        <taxon>Pseudonocardiaceae</taxon>
        <taxon>Amycolatopsis</taxon>
    </lineage>
</organism>
<evidence type="ECO:0000256" key="7">
    <source>
        <dbReference type="RuleBase" id="RU363032"/>
    </source>
</evidence>
<dbReference type="Pfam" id="PF19300">
    <property type="entry name" value="BPD_transp_1_N"/>
    <property type="match status" value="1"/>
</dbReference>
<dbReference type="InterPro" id="IPR000515">
    <property type="entry name" value="MetI-like"/>
</dbReference>
<dbReference type="GO" id="GO:0055085">
    <property type="term" value="P:transmembrane transport"/>
    <property type="evidence" value="ECO:0007669"/>
    <property type="project" value="InterPro"/>
</dbReference>
<dbReference type="RefSeq" id="WP_091311170.1">
    <property type="nucleotide sequence ID" value="NZ_FNSO01000004.1"/>
</dbReference>
<dbReference type="GO" id="GO:0005886">
    <property type="term" value="C:plasma membrane"/>
    <property type="evidence" value="ECO:0007669"/>
    <property type="project" value="UniProtKB-SubCell"/>
</dbReference>